<dbReference type="Pfam" id="PF02518">
    <property type="entry name" value="HATPase_c"/>
    <property type="match status" value="1"/>
</dbReference>
<evidence type="ECO:0000256" key="1">
    <source>
        <dbReference type="ARBA" id="ARBA00000085"/>
    </source>
</evidence>
<comment type="subcellular location">
    <subcellularLocation>
        <location evidence="2">Cell membrane</location>
    </subcellularLocation>
</comment>
<dbReference type="Gene3D" id="1.10.287.130">
    <property type="match status" value="1"/>
</dbReference>
<name>A0ABV2UK40_9ACTN</name>
<dbReference type="EC" id="2.7.13.3" evidence="3"/>
<evidence type="ECO:0000313" key="16">
    <source>
        <dbReference type="Proteomes" id="UP001550044"/>
    </source>
</evidence>
<sequence length="389" mass="41775">MNRRSAPHRATAAAPAPDDPARPLRPRRLTARMKLTLTYALFVVVAGAFTLAVIYLAMRFVPNYPLTAANPRDESGAPSRQEILQTLLKASGLTLLLLALVGVGGGWFIAGRVLRPLQDITRAAKRAADGSLDHRIGLTGPRDEFTDLSDTFDTMLARLQRSFDAQQRFAANASHELRTPLAINRTMLDVATADPDGQDYPRLVARLRETNQRGIEVTDALLQLSALDHTSPTTQPLDLADTAQEALDLVREEAWTRGITLSTDIHPAPATGDGVLLRQLTLNLLHNALRHNLPTGGSLTLTTEPDPAHPGRAVLTVTNTGPLLPDTVDHLTEPFLRGSGRLAEKDPARRGHGLGLAIVAGVVRAHNGDLTLTPNPGGGLTARVSLPGR</sequence>
<dbReference type="InterPro" id="IPR050428">
    <property type="entry name" value="TCS_sensor_his_kinase"/>
</dbReference>
<dbReference type="RefSeq" id="WP_356711859.1">
    <property type="nucleotide sequence ID" value="NZ_JBEXIP010000033.1"/>
</dbReference>
<evidence type="ECO:0000256" key="3">
    <source>
        <dbReference type="ARBA" id="ARBA00012438"/>
    </source>
</evidence>
<dbReference type="InterPro" id="IPR003661">
    <property type="entry name" value="HisK_dim/P_dom"/>
</dbReference>
<keyword evidence="5" id="KW-0808">Transferase</keyword>
<dbReference type="InterPro" id="IPR004358">
    <property type="entry name" value="Sig_transdc_His_kin-like_C"/>
</dbReference>
<feature type="domain" description="HAMP" evidence="14">
    <location>
        <begin position="111"/>
        <end position="164"/>
    </location>
</feature>
<dbReference type="PANTHER" id="PTHR45436:SF5">
    <property type="entry name" value="SENSOR HISTIDINE KINASE TRCS"/>
    <property type="match status" value="1"/>
</dbReference>
<evidence type="ECO:0000313" key="15">
    <source>
        <dbReference type="EMBL" id="MET8437128.1"/>
    </source>
</evidence>
<evidence type="ECO:0000256" key="4">
    <source>
        <dbReference type="ARBA" id="ARBA00022553"/>
    </source>
</evidence>
<keyword evidence="8 12" id="KW-1133">Transmembrane helix</keyword>
<keyword evidence="16" id="KW-1185">Reference proteome</keyword>
<evidence type="ECO:0000256" key="11">
    <source>
        <dbReference type="SAM" id="MobiDB-lite"/>
    </source>
</evidence>
<dbReference type="SMART" id="SM00304">
    <property type="entry name" value="HAMP"/>
    <property type="match status" value="1"/>
</dbReference>
<dbReference type="PROSITE" id="PS50109">
    <property type="entry name" value="HIS_KIN"/>
    <property type="match status" value="1"/>
</dbReference>
<comment type="caution">
    <text evidence="15">The sequence shown here is derived from an EMBL/GenBank/DDBJ whole genome shotgun (WGS) entry which is preliminary data.</text>
</comment>
<evidence type="ECO:0000256" key="6">
    <source>
        <dbReference type="ARBA" id="ARBA00022692"/>
    </source>
</evidence>
<feature type="transmembrane region" description="Helical" evidence="12">
    <location>
        <begin position="90"/>
        <end position="110"/>
    </location>
</feature>
<keyword evidence="7 15" id="KW-0418">Kinase</keyword>
<keyword evidence="9" id="KW-0902">Two-component regulatory system</keyword>
<reference evidence="15 16" key="1">
    <citation type="submission" date="2024-06" db="EMBL/GenBank/DDBJ databases">
        <title>The Natural Products Discovery Center: Release of the First 8490 Sequenced Strains for Exploring Actinobacteria Biosynthetic Diversity.</title>
        <authorList>
            <person name="Kalkreuter E."/>
            <person name="Kautsar S.A."/>
            <person name="Yang D."/>
            <person name="Bader C.D."/>
            <person name="Teijaro C.N."/>
            <person name="Fluegel L."/>
            <person name="Davis C.M."/>
            <person name="Simpson J.R."/>
            <person name="Lauterbach L."/>
            <person name="Steele A.D."/>
            <person name="Gui C."/>
            <person name="Meng S."/>
            <person name="Li G."/>
            <person name="Viehrig K."/>
            <person name="Ye F."/>
            <person name="Su P."/>
            <person name="Kiefer A.F."/>
            <person name="Nichols A."/>
            <person name="Cepeda A.J."/>
            <person name="Yan W."/>
            <person name="Fan B."/>
            <person name="Jiang Y."/>
            <person name="Adhikari A."/>
            <person name="Zheng C.-J."/>
            <person name="Schuster L."/>
            <person name="Cowan T.M."/>
            <person name="Smanski M.J."/>
            <person name="Chevrette M.G."/>
            <person name="De Carvalho L.P.S."/>
            <person name="Shen B."/>
        </authorList>
    </citation>
    <scope>NUCLEOTIDE SEQUENCE [LARGE SCALE GENOMIC DNA]</scope>
    <source>
        <strain evidence="15 16">NPDC005137</strain>
    </source>
</reference>
<dbReference type="SUPFAM" id="SSF47384">
    <property type="entry name" value="Homodimeric domain of signal transducing histidine kinase"/>
    <property type="match status" value="1"/>
</dbReference>
<dbReference type="SUPFAM" id="SSF55874">
    <property type="entry name" value="ATPase domain of HSP90 chaperone/DNA topoisomerase II/histidine kinase"/>
    <property type="match status" value="1"/>
</dbReference>
<dbReference type="Gene3D" id="6.10.340.10">
    <property type="match status" value="1"/>
</dbReference>
<dbReference type="InterPro" id="IPR005467">
    <property type="entry name" value="His_kinase_dom"/>
</dbReference>
<keyword evidence="4" id="KW-0597">Phosphoprotein</keyword>
<comment type="catalytic activity">
    <reaction evidence="1">
        <text>ATP + protein L-histidine = ADP + protein N-phospho-L-histidine.</text>
        <dbReference type="EC" id="2.7.13.3"/>
    </reaction>
</comment>
<evidence type="ECO:0000259" key="14">
    <source>
        <dbReference type="PROSITE" id="PS50885"/>
    </source>
</evidence>
<dbReference type="PROSITE" id="PS50885">
    <property type="entry name" value="HAMP"/>
    <property type="match status" value="1"/>
</dbReference>
<dbReference type="InterPro" id="IPR003594">
    <property type="entry name" value="HATPase_dom"/>
</dbReference>
<dbReference type="InterPro" id="IPR036097">
    <property type="entry name" value="HisK_dim/P_sf"/>
</dbReference>
<dbReference type="InterPro" id="IPR003660">
    <property type="entry name" value="HAMP_dom"/>
</dbReference>
<evidence type="ECO:0000256" key="5">
    <source>
        <dbReference type="ARBA" id="ARBA00022679"/>
    </source>
</evidence>
<dbReference type="Proteomes" id="UP001550044">
    <property type="component" value="Unassembled WGS sequence"/>
</dbReference>
<dbReference type="GO" id="GO:0016301">
    <property type="term" value="F:kinase activity"/>
    <property type="evidence" value="ECO:0007669"/>
    <property type="project" value="UniProtKB-KW"/>
</dbReference>
<feature type="domain" description="Histidine kinase" evidence="13">
    <location>
        <begin position="172"/>
        <end position="389"/>
    </location>
</feature>
<evidence type="ECO:0000256" key="9">
    <source>
        <dbReference type="ARBA" id="ARBA00023012"/>
    </source>
</evidence>
<dbReference type="Gene3D" id="3.30.565.10">
    <property type="entry name" value="Histidine kinase-like ATPase, C-terminal domain"/>
    <property type="match status" value="1"/>
</dbReference>
<dbReference type="EMBL" id="JBEXIP010000033">
    <property type="protein sequence ID" value="MET8437128.1"/>
    <property type="molecule type" value="Genomic_DNA"/>
</dbReference>
<evidence type="ECO:0000256" key="10">
    <source>
        <dbReference type="ARBA" id="ARBA00023136"/>
    </source>
</evidence>
<protein>
    <recommendedName>
        <fullName evidence="3">histidine kinase</fullName>
        <ecNumber evidence="3">2.7.13.3</ecNumber>
    </recommendedName>
</protein>
<dbReference type="SMART" id="SM00388">
    <property type="entry name" value="HisKA"/>
    <property type="match status" value="1"/>
</dbReference>
<dbReference type="Pfam" id="PF00672">
    <property type="entry name" value="HAMP"/>
    <property type="match status" value="1"/>
</dbReference>
<evidence type="ECO:0000256" key="7">
    <source>
        <dbReference type="ARBA" id="ARBA00022777"/>
    </source>
</evidence>
<evidence type="ECO:0000256" key="12">
    <source>
        <dbReference type="SAM" id="Phobius"/>
    </source>
</evidence>
<dbReference type="CDD" id="cd00082">
    <property type="entry name" value="HisKA"/>
    <property type="match status" value="1"/>
</dbReference>
<evidence type="ECO:0000256" key="8">
    <source>
        <dbReference type="ARBA" id="ARBA00022989"/>
    </source>
</evidence>
<dbReference type="PRINTS" id="PR00344">
    <property type="entry name" value="BCTRLSENSOR"/>
</dbReference>
<evidence type="ECO:0000259" key="13">
    <source>
        <dbReference type="PROSITE" id="PS50109"/>
    </source>
</evidence>
<proteinExistence type="predicted"/>
<dbReference type="InterPro" id="IPR036890">
    <property type="entry name" value="HATPase_C_sf"/>
</dbReference>
<feature type="region of interest" description="Disordered" evidence="11">
    <location>
        <begin position="1"/>
        <end position="25"/>
    </location>
</feature>
<feature type="transmembrane region" description="Helical" evidence="12">
    <location>
        <begin position="35"/>
        <end position="58"/>
    </location>
</feature>
<organism evidence="15 16">
    <name type="scientific">Streptomyces sp. 900116325</name>
    <dbReference type="NCBI Taxonomy" id="3154295"/>
    <lineage>
        <taxon>Bacteria</taxon>
        <taxon>Bacillati</taxon>
        <taxon>Actinomycetota</taxon>
        <taxon>Actinomycetes</taxon>
        <taxon>Kitasatosporales</taxon>
        <taxon>Streptomycetaceae</taxon>
        <taxon>Streptomyces</taxon>
    </lineage>
</organism>
<dbReference type="SMART" id="SM00387">
    <property type="entry name" value="HATPase_c"/>
    <property type="match status" value="1"/>
</dbReference>
<keyword evidence="6 12" id="KW-0812">Transmembrane</keyword>
<gene>
    <name evidence="15" type="ORF">ABZV61_31060</name>
</gene>
<dbReference type="CDD" id="cd06225">
    <property type="entry name" value="HAMP"/>
    <property type="match status" value="1"/>
</dbReference>
<evidence type="ECO:0000256" key="2">
    <source>
        <dbReference type="ARBA" id="ARBA00004236"/>
    </source>
</evidence>
<accession>A0ABV2UK40</accession>
<keyword evidence="10 12" id="KW-0472">Membrane</keyword>
<dbReference type="PANTHER" id="PTHR45436">
    <property type="entry name" value="SENSOR HISTIDINE KINASE YKOH"/>
    <property type="match status" value="1"/>
</dbReference>
<dbReference type="Pfam" id="PF00512">
    <property type="entry name" value="HisKA"/>
    <property type="match status" value="1"/>
</dbReference>
<dbReference type="SUPFAM" id="SSF158472">
    <property type="entry name" value="HAMP domain-like"/>
    <property type="match status" value="1"/>
</dbReference>